<keyword evidence="16" id="KW-1185">Reference proteome</keyword>
<keyword evidence="9 12" id="KW-1133">Transmembrane helix</keyword>
<evidence type="ECO:0000256" key="5">
    <source>
        <dbReference type="ARBA" id="ARBA00022679"/>
    </source>
</evidence>
<comment type="caution">
    <text evidence="11">Lacks conserved residue(s) required for the propagation of feature annotation.</text>
</comment>
<keyword evidence="2" id="KW-0813">Transport</keyword>
<keyword evidence="6" id="KW-0598">Phosphotransferase system</keyword>
<feature type="active site" description="Phosphocysteine intermediate; for EIIB activity" evidence="11">
    <location>
        <position position="437"/>
    </location>
</feature>
<protein>
    <submittedName>
        <fullName evidence="15">PTS system N-acetylglucosamine-specific IIB component, Glc family /PTS system N-acetylglucosamine-specific IIC component, Glc family</fullName>
    </submittedName>
</protein>
<keyword evidence="4" id="KW-0762">Sugar transport</keyword>
<dbReference type="InterPro" id="IPR018113">
    <property type="entry name" value="PTrfase_EIIB_Cys"/>
</dbReference>
<dbReference type="CDD" id="cd00212">
    <property type="entry name" value="PTS_IIB_glc"/>
    <property type="match status" value="1"/>
</dbReference>
<dbReference type="EMBL" id="FZQA01000002">
    <property type="protein sequence ID" value="SNT72111.1"/>
    <property type="molecule type" value="Genomic_DNA"/>
</dbReference>
<feature type="transmembrane region" description="Helical" evidence="12">
    <location>
        <begin position="43"/>
        <end position="70"/>
    </location>
</feature>
<keyword evidence="7 12" id="KW-0812">Transmembrane</keyword>
<feature type="transmembrane region" description="Helical" evidence="12">
    <location>
        <begin position="285"/>
        <end position="302"/>
    </location>
</feature>
<evidence type="ECO:0000256" key="4">
    <source>
        <dbReference type="ARBA" id="ARBA00022597"/>
    </source>
</evidence>
<keyword evidence="8" id="KW-0418">Kinase</keyword>
<evidence type="ECO:0000256" key="9">
    <source>
        <dbReference type="ARBA" id="ARBA00022989"/>
    </source>
</evidence>
<dbReference type="PROSITE" id="PS01035">
    <property type="entry name" value="PTS_EIIB_TYPE_1_CYS"/>
    <property type="match status" value="1"/>
</dbReference>
<dbReference type="InterPro" id="IPR003352">
    <property type="entry name" value="PTS_EIIC"/>
</dbReference>
<feature type="transmembrane region" description="Helical" evidence="12">
    <location>
        <begin position="362"/>
        <end position="385"/>
    </location>
</feature>
<feature type="transmembrane region" description="Helical" evidence="12">
    <location>
        <begin position="20"/>
        <end position="37"/>
    </location>
</feature>
<dbReference type="PANTHER" id="PTHR30009">
    <property type="entry name" value="CYTOCHROME C-TYPE SYNTHESIS PROTEIN AND PTS TRANSMEMBRANE COMPONENT"/>
    <property type="match status" value="1"/>
</dbReference>
<evidence type="ECO:0000256" key="11">
    <source>
        <dbReference type="PROSITE-ProRule" id="PRU00421"/>
    </source>
</evidence>
<feature type="transmembrane region" description="Helical" evidence="12">
    <location>
        <begin position="123"/>
        <end position="143"/>
    </location>
</feature>
<dbReference type="GO" id="GO:0008982">
    <property type="term" value="F:protein-N(PI)-phosphohistidine-sugar phosphotransferase activity"/>
    <property type="evidence" value="ECO:0007669"/>
    <property type="project" value="InterPro"/>
</dbReference>
<dbReference type="InterPro" id="IPR050429">
    <property type="entry name" value="PTS_Glucose_EIICBA"/>
</dbReference>
<dbReference type="InterPro" id="IPR036878">
    <property type="entry name" value="Glu_permease_IIB"/>
</dbReference>
<evidence type="ECO:0000259" key="14">
    <source>
        <dbReference type="PROSITE" id="PS51103"/>
    </source>
</evidence>
<feature type="transmembrane region" description="Helical" evidence="12">
    <location>
        <begin position="252"/>
        <end position="273"/>
    </location>
</feature>
<dbReference type="GO" id="GO:0015572">
    <property type="term" value="F:N-acetylglucosamine transmembrane transporter activity"/>
    <property type="evidence" value="ECO:0007669"/>
    <property type="project" value="InterPro"/>
</dbReference>
<name>A0A239PP79_9PROT</name>
<reference evidence="15 16" key="1">
    <citation type="submission" date="2017-07" db="EMBL/GenBank/DDBJ databases">
        <authorList>
            <person name="Sun Z.S."/>
            <person name="Albrecht U."/>
            <person name="Echele G."/>
            <person name="Lee C.C."/>
        </authorList>
    </citation>
    <scope>NUCLEOTIDE SEQUENCE [LARGE SCALE GENOMIC DNA]</scope>
    <source>
        <strain evidence="15 16">CGMCC 1.12710</strain>
    </source>
</reference>
<dbReference type="GO" id="GO:0019866">
    <property type="term" value="C:organelle inner membrane"/>
    <property type="evidence" value="ECO:0007669"/>
    <property type="project" value="InterPro"/>
</dbReference>
<evidence type="ECO:0000256" key="10">
    <source>
        <dbReference type="ARBA" id="ARBA00023136"/>
    </source>
</evidence>
<dbReference type="GO" id="GO:0090563">
    <property type="term" value="F:protein-phosphocysteine-sugar phosphotransferase activity"/>
    <property type="evidence" value="ECO:0007669"/>
    <property type="project" value="TreeGrafter"/>
</dbReference>
<feature type="transmembrane region" description="Helical" evidence="12">
    <location>
        <begin position="308"/>
        <end position="327"/>
    </location>
</feature>
<evidence type="ECO:0000256" key="2">
    <source>
        <dbReference type="ARBA" id="ARBA00022448"/>
    </source>
</evidence>
<feature type="transmembrane region" description="Helical" evidence="12">
    <location>
        <begin position="163"/>
        <end position="186"/>
    </location>
</feature>
<dbReference type="Gene3D" id="3.30.1360.60">
    <property type="entry name" value="Glucose permease domain IIB"/>
    <property type="match status" value="2"/>
</dbReference>
<dbReference type="PROSITE" id="PS51103">
    <property type="entry name" value="PTS_EIIC_TYPE_1"/>
    <property type="match status" value="1"/>
</dbReference>
<dbReference type="GO" id="GO:0005886">
    <property type="term" value="C:plasma membrane"/>
    <property type="evidence" value="ECO:0007669"/>
    <property type="project" value="UniProtKB-SubCell"/>
</dbReference>
<dbReference type="InterPro" id="IPR001996">
    <property type="entry name" value="PTS_IIB_1"/>
</dbReference>
<dbReference type="Pfam" id="PF02378">
    <property type="entry name" value="PTS_EIIC"/>
    <property type="match status" value="1"/>
</dbReference>
<proteinExistence type="predicted"/>
<dbReference type="NCBIfam" id="TIGR00826">
    <property type="entry name" value="EIIB_glc"/>
    <property type="match status" value="1"/>
</dbReference>
<dbReference type="SUPFAM" id="SSF55604">
    <property type="entry name" value="Glucose permease domain IIB"/>
    <property type="match status" value="1"/>
</dbReference>
<organism evidence="15 16">
    <name type="scientific">Amphiplicatus metriothermophilus</name>
    <dbReference type="NCBI Taxonomy" id="1519374"/>
    <lineage>
        <taxon>Bacteria</taxon>
        <taxon>Pseudomonadati</taxon>
        <taxon>Pseudomonadota</taxon>
        <taxon>Alphaproteobacteria</taxon>
        <taxon>Parvularculales</taxon>
        <taxon>Parvularculaceae</taxon>
        <taxon>Amphiplicatus</taxon>
    </lineage>
</organism>
<dbReference type="PANTHER" id="PTHR30009:SF4">
    <property type="entry name" value="PTS SYSTEM N-ACETYLGLUCOSAMINE-SPECIFIC EIICBA COMPONENT"/>
    <property type="match status" value="1"/>
</dbReference>
<dbReference type="GO" id="GO:0015764">
    <property type="term" value="P:N-acetylglucosamine transport"/>
    <property type="evidence" value="ECO:0007669"/>
    <property type="project" value="TreeGrafter"/>
</dbReference>
<evidence type="ECO:0000259" key="13">
    <source>
        <dbReference type="PROSITE" id="PS51098"/>
    </source>
</evidence>
<dbReference type="GO" id="GO:0016301">
    <property type="term" value="F:kinase activity"/>
    <property type="evidence" value="ECO:0007669"/>
    <property type="project" value="UniProtKB-KW"/>
</dbReference>
<keyword evidence="5" id="KW-0808">Transferase</keyword>
<keyword evidence="10 12" id="KW-0472">Membrane</keyword>
<dbReference type="Pfam" id="PF00367">
    <property type="entry name" value="PTS_EIIB"/>
    <property type="match status" value="1"/>
</dbReference>
<feature type="transmembrane region" description="Helical" evidence="12">
    <location>
        <begin position="77"/>
        <end position="98"/>
    </location>
</feature>
<dbReference type="PROSITE" id="PS51098">
    <property type="entry name" value="PTS_EIIB_TYPE_1"/>
    <property type="match status" value="2"/>
</dbReference>
<feature type="domain" description="PTS EIIB type-1" evidence="13">
    <location>
        <begin position="519"/>
        <end position="601"/>
    </location>
</feature>
<feature type="transmembrane region" description="Helical" evidence="12">
    <location>
        <begin position="192"/>
        <end position="209"/>
    </location>
</feature>
<evidence type="ECO:0000313" key="16">
    <source>
        <dbReference type="Proteomes" id="UP000198346"/>
    </source>
</evidence>
<sequence length="606" mass="62967">MKQSFAAGAMAGAQRLGRSLMLPIAVLPIAGLLLRVGQPDMLAIPFVAAAGEAIFANLGLLFALGVAVGFARENHGAAGLAGAVGFLVATQGAGALIAPPAELAAGWSEATRAFELAAYKEQALSKMSVPIGILSGVVAGLLYNRYADIRLPDYLAFFGGRRFVPIASGFVGLGLAFVFGFGWAHLERAMDAFSLWIVDLGGLGLFLYGAINRVLIVTGLHHILNNVAWFIVGDYEGATGDLRRFFAGDPEAGAFMSGFFPVMMFGLPAACLAMYHAARPERRKAVGGMLLSMALTSFLTGVTEPIEFAFMFLAPLLYAAHALLTGLSMALMDALGAKLGFGFSAGLFDYILNYRAATRPWLLLPVGAAYFALYYAVFRACIAWFDLKTPGREAADEAPLTRAPRAVEAGESAMGERGSAFVVALGGADNLLSVDACTTRLRLTLADQDAVDRAALARLGAKGVVSPGGPALQVVLGPVADQVAAEMRAALPARTGERPRASARAAPSVAAPEIDDDMRGLAKAVLDALGGAGNVTDAEEGAGRLCVRLADAGRIDEAALRRCGARALARPSPASVQLLRMAAPARLAAAMKEALGQAGAARRASP</sequence>
<evidence type="ECO:0000313" key="15">
    <source>
        <dbReference type="EMBL" id="SNT72111.1"/>
    </source>
</evidence>
<gene>
    <name evidence="15" type="ORF">SAMN06297382_1143</name>
</gene>
<dbReference type="InterPro" id="IPR013013">
    <property type="entry name" value="PTS_EIIC_1"/>
</dbReference>
<evidence type="ECO:0000256" key="6">
    <source>
        <dbReference type="ARBA" id="ARBA00022683"/>
    </source>
</evidence>
<keyword evidence="3" id="KW-1003">Cell membrane</keyword>
<feature type="domain" description="PTS EIIB type-1" evidence="13">
    <location>
        <begin position="415"/>
        <end position="497"/>
    </location>
</feature>
<dbReference type="InterPro" id="IPR010974">
    <property type="entry name" value="PTS_IIBC_nag"/>
</dbReference>
<evidence type="ECO:0000256" key="12">
    <source>
        <dbReference type="SAM" id="Phobius"/>
    </source>
</evidence>
<evidence type="ECO:0000256" key="8">
    <source>
        <dbReference type="ARBA" id="ARBA00022777"/>
    </source>
</evidence>
<accession>A0A239PP79</accession>
<dbReference type="NCBIfam" id="TIGR01998">
    <property type="entry name" value="PTS-II-BC-nag"/>
    <property type="match status" value="1"/>
</dbReference>
<comment type="subcellular location">
    <subcellularLocation>
        <location evidence="1">Cell membrane</location>
        <topology evidence="1">Multi-pass membrane protein</topology>
    </subcellularLocation>
</comment>
<dbReference type="AlphaFoldDB" id="A0A239PP79"/>
<evidence type="ECO:0000256" key="1">
    <source>
        <dbReference type="ARBA" id="ARBA00004651"/>
    </source>
</evidence>
<feature type="domain" description="PTS EIIC type-1" evidence="14">
    <location>
        <begin position="7"/>
        <end position="394"/>
    </location>
</feature>
<dbReference type="Proteomes" id="UP000198346">
    <property type="component" value="Unassembled WGS sequence"/>
</dbReference>
<dbReference type="GO" id="GO:0009401">
    <property type="term" value="P:phosphoenolpyruvate-dependent sugar phosphotransferase system"/>
    <property type="evidence" value="ECO:0007669"/>
    <property type="project" value="UniProtKB-KW"/>
</dbReference>
<evidence type="ECO:0000256" key="7">
    <source>
        <dbReference type="ARBA" id="ARBA00022692"/>
    </source>
</evidence>
<evidence type="ECO:0000256" key="3">
    <source>
        <dbReference type="ARBA" id="ARBA00022475"/>
    </source>
</evidence>